<dbReference type="Proteomes" id="UP000053555">
    <property type="component" value="Unassembled WGS sequence"/>
</dbReference>
<organism evidence="1">
    <name type="scientific">Glycine soja</name>
    <name type="common">Wild soybean</name>
    <dbReference type="NCBI Taxonomy" id="3848"/>
    <lineage>
        <taxon>Eukaryota</taxon>
        <taxon>Viridiplantae</taxon>
        <taxon>Streptophyta</taxon>
        <taxon>Embryophyta</taxon>
        <taxon>Tracheophyta</taxon>
        <taxon>Spermatophyta</taxon>
        <taxon>Magnoliopsida</taxon>
        <taxon>eudicotyledons</taxon>
        <taxon>Gunneridae</taxon>
        <taxon>Pentapetalae</taxon>
        <taxon>rosids</taxon>
        <taxon>fabids</taxon>
        <taxon>Fabales</taxon>
        <taxon>Fabaceae</taxon>
        <taxon>Papilionoideae</taxon>
        <taxon>50 kb inversion clade</taxon>
        <taxon>NPAAA clade</taxon>
        <taxon>indigoferoid/millettioid clade</taxon>
        <taxon>Phaseoleae</taxon>
        <taxon>Glycine</taxon>
        <taxon>Glycine subgen. Soja</taxon>
    </lineage>
</organism>
<evidence type="ECO:0000313" key="1">
    <source>
        <dbReference type="EMBL" id="KHN26891.1"/>
    </source>
</evidence>
<accession>A0A0B2QYY0</accession>
<name>A0A0B2QYY0_GLYSO</name>
<gene>
    <name evidence="1" type="ORF">glysoja_035530</name>
</gene>
<dbReference type="EMBL" id="KN653716">
    <property type="protein sequence ID" value="KHN26891.1"/>
    <property type="molecule type" value="Genomic_DNA"/>
</dbReference>
<proteinExistence type="predicted"/>
<protein>
    <submittedName>
        <fullName evidence="1">Uncharacterized protein</fullName>
    </submittedName>
</protein>
<dbReference type="InterPro" id="IPR036440">
    <property type="entry name" value="Peptidase_C15-like_sf"/>
</dbReference>
<sequence length="51" mass="5691">MLYGGAARFVIEHQAANEPTFRCPDELGWQPQNSMPVDAILKSLKKGELMT</sequence>
<dbReference type="AlphaFoldDB" id="A0A0B2QYY0"/>
<reference evidence="1" key="1">
    <citation type="submission" date="2014-07" db="EMBL/GenBank/DDBJ databases">
        <title>Identification of a novel salt tolerance gene in wild soybean by whole-genome sequencing.</title>
        <authorList>
            <person name="Lam H.-M."/>
            <person name="Qi X."/>
            <person name="Li M.-W."/>
            <person name="Liu X."/>
            <person name="Xie M."/>
            <person name="Ni M."/>
            <person name="Xu X."/>
        </authorList>
    </citation>
    <scope>NUCLEOTIDE SEQUENCE [LARGE SCALE GENOMIC DNA]</scope>
    <source>
        <tissue evidence="1">Root</tissue>
    </source>
</reference>
<dbReference type="SUPFAM" id="SSF53182">
    <property type="entry name" value="Pyrrolidone carboxyl peptidase (pyroglutamate aminopeptidase)"/>
    <property type="match status" value="1"/>
</dbReference>